<name>A0A0P0V6W5_ORYSJ</name>
<evidence type="ECO:0000313" key="2">
    <source>
        <dbReference type="EMBL" id="BAS73827.1"/>
    </source>
</evidence>
<dbReference type="Proteomes" id="UP000059680">
    <property type="component" value="Chromosome 1"/>
</dbReference>
<dbReference type="EMBL" id="AP014957">
    <property type="protein sequence ID" value="BAS73827.1"/>
    <property type="molecule type" value="Genomic_DNA"/>
</dbReference>
<evidence type="ECO:0000313" key="3">
    <source>
        <dbReference type="Proteomes" id="UP000059680"/>
    </source>
</evidence>
<evidence type="ECO:0000256" key="1">
    <source>
        <dbReference type="SAM" id="MobiDB-lite"/>
    </source>
</evidence>
<sequence>VPSLLAPPATWQLGEGLGARRHEGPRGMTWHPEAPRPLLRSARSKGMTRL</sequence>
<reference evidence="2 3" key="3">
    <citation type="journal article" date="2013" name="Rice">
        <title>Improvement of the Oryza sativa Nipponbare reference genome using next generation sequence and optical map data.</title>
        <authorList>
            <person name="Kawahara Y."/>
            <person name="de la Bastide M."/>
            <person name="Hamilton J.P."/>
            <person name="Kanamori H."/>
            <person name="McCombie W.R."/>
            <person name="Ouyang S."/>
            <person name="Schwartz D.C."/>
            <person name="Tanaka T."/>
            <person name="Wu J."/>
            <person name="Zhou S."/>
            <person name="Childs K.L."/>
            <person name="Davidson R.M."/>
            <person name="Lin H."/>
            <person name="Quesada-Ocampo L."/>
            <person name="Vaillancourt B."/>
            <person name="Sakai H."/>
            <person name="Lee S.S."/>
            <person name="Kim J."/>
            <person name="Numa H."/>
            <person name="Itoh T."/>
            <person name="Buell C.R."/>
            <person name="Matsumoto T."/>
        </authorList>
    </citation>
    <scope>NUCLEOTIDE SEQUENCE [LARGE SCALE GENOMIC DNA]</scope>
    <source>
        <strain evidence="3">cv. Nipponbare</strain>
    </source>
</reference>
<reference evidence="2 3" key="2">
    <citation type="journal article" date="2013" name="Plant Cell Physiol.">
        <title>Rice Annotation Project Database (RAP-DB): an integrative and interactive database for rice genomics.</title>
        <authorList>
            <person name="Sakai H."/>
            <person name="Lee S.S."/>
            <person name="Tanaka T."/>
            <person name="Numa H."/>
            <person name="Kim J."/>
            <person name="Kawahara Y."/>
            <person name="Wakimoto H."/>
            <person name="Yang C.C."/>
            <person name="Iwamoto M."/>
            <person name="Abe T."/>
            <person name="Yamada Y."/>
            <person name="Muto A."/>
            <person name="Inokuchi H."/>
            <person name="Ikemura T."/>
            <person name="Matsumoto T."/>
            <person name="Sasaki T."/>
            <person name="Itoh T."/>
        </authorList>
    </citation>
    <scope>NUCLEOTIDE SEQUENCE [LARGE SCALE GENOMIC DNA]</scope>
    <source>
        <strain evidence="3">cv. Nipponbare</strain>
    </source>
</reference>
<dbReference type="InParanoid" id="A0A0P0V6W5"/>
<feature type="non-terminal residue" evidence="2">
    <location>
        <position position="1"/>
    </location>
</feature>
<dbReference type="Gramene" id="Os01t0693532-01">
    <property type="protein sequence ID" value="Os01t0693532-01"/>
    <property type="gene ID" value="Os01g0693532"/>
</dbReference>
<keyword evidence="3" id="KW-1185">Reference proteome</keyword>
<accession>A0A0P0V6W5</accession>
<organism evidence="2 3">
    <name type="scientific">Oryza sativa subsp. japonica</name>
    <name type="common">Rice</name>
    <dbReference type="NCBI Taxonomy" id="39947"/>
    <lineage>
        <taxon>Eukaryota</taxon>
        <taxon>Viridiplantae</taxon>
        <taxon>Streptophyta</taxon>
        <taxon>Embryophyta</taxon>
        <taxon>Tracheophyta</taxon>
        <taxon>Spermatophyta</taxon>
        <taxon>Magnoliopsida</taxon>
        <taxon>Liliopsida</taxon>
        <taxon>Poales</taxon>
        <taxon>Poaceae</taxon>
        <taxon>BOP clade</taxon>
        <taxon>Oryzoideae</taxon>
        <taxon>Oryzeae</taxon>
        <taxon>Oryzinae</taxon>
        <taxon>Oryza</taxon>
        <taxon>Oryza sativa</taxon>
    </lineage>
</organism>
<reference evidence="3" key="1">
    <citation type="journal article" date="2005" name="Nature">
        <title>The map-based sequence of the rice genome.</title>
        <authorList>
            <consortium name="International rice genome sequencing project (IRGSP)"/>
            <person name="Matsumoto T."/>
            <person name="Wu J."/>
            <person name="Kanamori H."/>
            <person name="Katayose Y."/>
            <person name="Fujisawa M."/>
            <person name="Namiki N."/>
            <person name="Mizuno H."/>
            <person name="Yamamoto K."/>
            <person name="Antonio B.A."/>
            <person name="Baba T."/>
            <person name="Sakata K."/>
            <person name="Nagamura Y."/>
            <person name="Aoki H."/>
            <person name="Arikawa K."/>
            <person name="Arita K."/>
            <person name="Bito T."/>
            <person name="Chiden Y."/>
            <person name="Fujitsuka N."/>
            <person name="Fukunaka R."/>
            <person name="Hamada M."/>
            <person name="Harada C."/>
            <person name="Hayashi A."/>
            <person name="Hijishita S."/>
            <person name="Honda M."/>
            <person name="Hosokawa S."/>
            <person name="Ichikawa Y."/>
            <person name="Idonuma A."/>
            <person name="Iijima M."/>
            <person name="Ikeda M."/>
            <person name="Ikeno M."/>
            <person name="Ito K."/>
            <person name="Ito S."/>
            <person name="Ito T."/>
            <person name="Ito Y."/>
            <person name="Ito Y."/>
            <person name="Iwabuchi A."/>
            <person name="Kamiya K."/>
            <person name="Karasawa W."/>
            <person name="Kurita K."/>
            <person name="Katagiri S."/>
            <person name="Kikuta A."/>
            <person name="Kobayashi H."/>
            <person name="Kobayashi N."/>
            <person name="Machita K."/>
            <person name="Maehara T."/>
            <person name="Masukawa M."/>
            <person name="Mizubayashi T."/>
            <person name="Mukai Y."/>
            <person name="Nagasaki H."/>
            <person name="Nagata Y."/>
            <person name="Naito S."/>
            <person name="Nakashima M."/>
            <person name="Nakama Y."/>
            <person name="Nakamichi Y."/>
            <person name="Nakamura M."/>
            <person name="Meguro A."/>
            <person name="Negishi M."/>
            <person name="Ohta I."/>
            <person name="Ohta T."/>
            <person name="Okamoto M."/>
            <person name="Ono N."/>
            <person name="Saji S."/>
            <person name="Sakaguchi M."/>
            <person name="Sakai K."/>
            <person name="Shibata M."/>
            <person name="Shimokawa T."/>
            <person name="Song J."/>
            <person name="Takazaki Y."/>
            <person name="Terasawa K."/>
            <person name="Tsugane M."/>
            <person name="Tsuji K."/>
            <person name="Ueda S."/>
            <person name="Waki K."/>
            <person name="Yamagata H."/>
            <person name="Yamamoto M."/>
            <person name="Yamamoto S."/>
            <person name="Yamane H."/>
            <person name="Yoshiki S."/>
            <person name="Yoshihara R."/>
            <person name="Yukawa K."/>
            <person name="Zhong H."/>
            <person name="Yano M."/>
            <person name="Yuan Q."/>
            <person name="Ouyang S."/>
            <person name="Liu J."/>
            <person name="Jones K.M."/>
            <person name="Gansberger K."/>
            <person name="Moffat K."/>
            <person name="Hill J."/>
            <person name="Bera J."/>
            <person name="Fadrosh D."/>
            <person name="Jin S."/>
            <person name="Johri S."/>
            <person name="Kim M."/>
            <person name="Overton L."/>
            <person name="Reardon M."/>
            <person name="Tsitrin T."/>
            <person name="Vuong H."/>
            <person name="Weaver B."/>
            <person name="Ciecko A."/>
            <person name="Tallon L."/>
            <person name="Jackson J."/>
            <person name="Pai G."/>
            <person name="Aken S.V."/>
            <person name="Utterback T."/>
            <person name="Reidmuller S."/>
            <person name="Feldblyum T."/>
            <person name="Hsiao J."/>
            <person name="Zismann V."/>
            <person name="Iobst S."/>
            <person name="de Vazeille A.R."/>
            <person name="Buell C.R."/>
            <person name="Ying K."/>
            <person name="Li Y."/>
            <person name="Lu T."/>
            <person name="Huang Y."/>
            <person name="Zhao Q."/>
            <person name="Feng Q."/>
            <person name="Zhang L."/>
            <person name="Zhu J."/>
            <person name="Weng Q."/>
            <person name="Mu J."/>
            <person name="Lu Y."/>
            <person name="Fan D."/>
            <person name="Liu Y."/>
            <person name="Guan J."/>
            <person name="Zhang Y."/>
            <person name="Yu S."/>
            <person name="Liu X."/>
            <person name="Zhang Y."/>
            <person name="Hong G."/>
            <person name="Han B."/>
            <person name="Choisne N."/>
            <person name="Demange N."/>
            <person name="Orjeda G."/>
            <person name="Samain S."/>
            <person name="Cattolico L."/>
            <person name="Pelletier E."/>
            <person name="Couloux A."/>
            <person name="Segurens B."/>
            <person name="Wincker P."/>
            <person name="D'Hont A."/>
            <person name="Scarpelli C."/>
            <person name="Weissenbach J."/>
            <person name="Salanoubat M."/>
            <person name="Quetier F."/>
            <person name="Yu Y."/>
            <person name="Kim H.R."/>
            <person name="Rambo T."/>
            <person name="Currie J."/>
            <person name="Collura K."/>
            <person name="Luo M."/>
            <person name="Yang T."/>
            <person name="Ammiraju J.S.S."/>
            <person name="Engler F."/>
            <person name="Soderlund C."/>
            <person name="Wing R.A."/>
            <person name="Palmer L.E."/>
            <person name="de la Bastide M."/>
            <person name="Spiegel L."/>
            <person name="Nascimento L."/>
            <person name="Zutavern T."/>
            <person name="O'Shaughnessy A."/>
            <person name="Dike S."/>
            <person name="Dedhia N."/>
            <person name="Preston R."/>
            <person name="Balija V."/>
            <person name="McCombie W.R."/>
            <person name="Chow T."/>
            <person name="Chen H."/>
            <person name="Chung M."/>
            <person name="Chen C."/>
            <person name="Shaw J."/>
            <person name="Wu H."/>
            <person name="Hsiao K."/>
            <person name="Chao Y."/>
            <person name="Chu M."/>
            <person name="Cheng C."/>
            <person name="Hour A."/>
            <person name="Lee P."/>
            <person name="Lin S."/>
            <person name="Lin Y."/>
            <person name="Liou J."/>
            <person name="Liu S."/>
            <person name="Hsing Y."/>
            <person name="Raghuvanshi S."/>
            <person name="Mohanty A."/>
            <person name="Bharti A.K."/>
            <person name="Gaur A."/>
            <person name="Gupta V."/>
            <person name="Kumar D."/>
            <person name="Ravi V."/>
            <person name="Vij S."/>
            <person name="Kapur A."/>
            <person name="Khurana P."/>
            <person name="Khurana P."/>
            <person name="Khurana J.P."/>
            <person name="Tyagi A.K."/>
            <person name="Gaikwad K."/>
            <person name="Singh A."/>
            <person name="Dalal V."/>
            <person name="Srivastava S."/>
            <person name="Dixit A."/>
            <person name="Pal A.K."/>
            <person name="Ghazi I.A."/>
            <person name="Yadav M."/>
            <person name="Pandit A."/>
            <person name="Bhargava A."/>
            <person name="Sureshbabu K."/>
            <person name="Batra K."/>
            <person name="Sharma T.R."/>
            <person name="Mohapatra T."/>
            <person name="Singh N.K."/>
            <person name="Messing J."/>
            <person name="Nelson A.B."/>
            <person name="Fuks G."/>
            <person name="Kavchok S."/>
            <person name="Keizer G."/>
            <person name="Linton E."/>
            <person name="Llaca V."/>
            <person name="Song R."/>
            <person name="Tanyolac B."/>
            <person name="Young S."/>
            <person name="Ho-Il K."/>
            <person name="Hahn J.H."/>
            <person name="Sangsakoo G."/>
            <person name="Vanavichit A."/>
            <person name="de Mattos Luiz.A.T."/>
            <person name="Zimmer P.D."/>
            <person name="Malone G."/>
            <person name="Dellagostin O."/>
            <person name="de Oliveira A.C."/>
            <person name="Bevan M."/>
            <person name="Bancroft I."/>
            <person name="Minx P."/>
            <person name="Cordum H."/>
            <person name="Wilson R."/>
            <person name="Cheng Z."/>
            <person name="Jin W."/>
            <person name="Jiang J."/>
            <person name="Leong S.A."/>
            <person name="Iwama H."/>
            <person name="Gojobori T."/>
            <person name="Itoh T."/>
            <person name="Niimura Y."/>
            <person name="Fujii Y."/>
            <person name="Habara T."/>
            <person name="Sakai H."/>
            <person name="Sato Y."/>
            <person name="Wilson G."/>
            <person name="Kumar K."/>
            <person name="McCouch S."/>
            <person name="Juretic N."/>
            <person name="Hoen D."/>
            <person name="Wright S."/>
            <person name="Bruskiewich R."/>
            <person name="Bureau T."/>
            <person name="Miyao A."/>
            <person name="Hirochika H."/>
            <person name="Nishikawa T."/>
            <person name="Kadowaki K."/>
            <person name="Sugiura M."/>
            <person name="Burr B."/>
            <person name="Sasaki T."/>
        </authorList>
    </citation>
    <scope>NUCLEOTIDE SEQUENCE [LARGE SCALE GENOMIC DNA]</scope>
    <source>
        <strain evidence="3">cv. Nipponbare</strain>
    </source>
</reference>
<feature type="region of interest" description="Disordered" evidence="1">
    <location>
        <begin position="15"/>
        <end position="50"/>
    </location>
</feature>
<dbReference type="PaxDb" id="39947-A0A0P0V6W5"/>
<proteinExistence type="predicted"/>
<protein>
    <submittedName>
        <fullName evidence="2">Os01g0693532 protein</fullName>
    </submittedName>
</protein>
<gene>
    <name evidence="2" type="ordered locus">Os01g0693532</name>
    <name evidence="2" type="ORF">OSNPB_010693532</name>
</gene>
<dbReference type="AlphaFoldDB" id="A0A0P0V6W5"/>